<sequence>MGMLTERRGWRKGKNYNFLMSGIEIFVTEIDDLLEQIIIMVSEYQKKKISCPTTTTMHPNAVASKSSYQEGFHAREKACVTLLGTDLTNNSETESPAISQGSSLQVEPLQYDFESDDIQDFVVIGNDYETLPTKEQEIIATPTGKKNQPETVIKRKSSAQANIMAPKRRKCNSYLKQDTVKYLEKKSEKQYELKYKELGLQERKQLLEENEFEMDRIERQKRLEIEERRLEMEEKRWKVEMDLFANQQELIKILFNKNK</sequence>
<reference evidence="2" key="2">
    <citation type="submission" date="2022-10" db="EMBL/GenBank/DDBJ databases">
        <authorList>
            <consortium name="ENA_rothamsted_submissions"/>
            <consortium name="culmorum"/>
            <person name="King R."/>
        </authorList>
    </citation>
    <scope>NUCLEOTIDE SEQUENCE</scope>
</reference>
<dbReference type="Proteomes" id="UP001153737">
    <property type="component" value="Chromosome 11"/>
</dbReference>
<protein>
    <submittedName>
        <fullName evidence="2">Uncharacterized protein</fullName>
    </submittedName>
</protein>
<dbReference type="OrthoDB" id="6508955at2759"/>
<evidence type="ECO:0000256" key="1">
    <source>
        <dbReference type="SAM" id="Coils"/>
    </source>
</evidence>
<organism evidence="2 3">
    <name type="scientific">Phaedon cochleariae</name>
    <name type="common">Mustard beetle</name>
    <dbReference type="NCBI Taxonomy" id="80249"/>
    <lineage>
        <taxon>Eukaryota</taxon>
        <taxon>Metazoa</taxon>
        <taxon>Ecdysozoa</taxon>
        <taxon>Arthropoda</taxon>
        <taxon>Hexapoda</taxon>
        <taxon>Insecta</taxon>
        <taxon>Pterygota</taxon>
        <taxon>Neoptera</taxon>
        <taxon>Endopterygota</taxon>
        <taxon>Coleoptera</taxon>
        <taxon>Polyphaga</taxon>
        <taxon>Cucujiformia</taxon>
        <taxon>Chrysomeloidea</taxon>
        <taxon>Chrysomelidae</taxon>
        <taxon>Chrysomelinae</taxon>
        <taxon>Chrysomelini</taxon>
        <taxon>Phaedon</taxon>
    </lineage>
</organism>
<name>A0A9N9SAK3_PHACE</name>
<accession>A0A9N9SAK3</accession>
<evidence type="ECO:0000313" key="3">
    <source>
        <dbReference type="Proteomes" id="UP001153737"/>
    </source>
</evidence>
<reference evidence="2" key="1">
    <citation type="submission" date="2022-01" db="EMBL/GenBank/DDBJ databases">
        <authorList>
            <person name="King R."/>
        </authorList>
    </citation>
    <scope>NUCLEOTIDE SEQUENCE</scope>
</reference>
<gene>
    <name evidence="2" type="ORF">PHAECO_LOCUS2327</name>
</gene>
<proteinExistence type="predicted"/>
<dbReference type="EMBL" id="OU896717">
    <property type="protein sequence ID" value="CAG9814660.1"/>
    <property type="molecule type" value="Genomic_DNA"/>
</dbReference>
<dbReference type="AlphaFoldDB" id="A0A9N9SAK3"/>
<evidence type="ECO:0000313" key="2">
    <source>
        <dbReference type="EMBL" id="CAG9814660.1"/>
    </source>
</evidence>
<keyword evidence="1" id="KW-0175">Coiled coil</keyword>
<keyword evidence="3" id="KW-1185">Reference proteome</keyword>
<feature type="coiled-coil region" evidence="1">
    <location>
        <begin position="200"/>
        <end position="227"/>
    </location>
</feature>